<reference evidence="1" key="1">
    <citation type="submission" date="2021-03" db="EMBL/GenBank/DDBJ databases">
        <authorList>
            <person name="Tagirdzhanova G."/>
        </authorList>
    </citation>
    <scope>NUCLEOTIDE SEQUENCE</scope>
</reference>
<evidence type="ECO:0000313" key="1">
    <source>
        <dbReference type="EMBL" id="CAF9943430.1"/>
    </source>
</evidence>
<dbReference type="InterPro" id="IPR036047">
    <property type="entry name" value="F-box-like_dom_sf"/>
</dbReference>
<accession>A0A8H3PL66</accession>
<organism evidence="1 2">
    <name type="scientific">Alectoria fallacina</name>
    <dbReference type="NCBI Taxonomy" id="1903189"/>
    <lineage>
        <taxon>Eukaryota</taxon>
        <taxon>Fungi</taxon>
        <taxon>Dikarya</taxon>
        <taxon>Ascomycota</taxon>
        <taxon>Pezizomycotina</taxon>
        <taxon>Lecanoromycetes</taxon>
        <taxon>OSLEUM clade</taxon>
        <taxon>Lecanoromycetidae</taxon>
        <taxon>Lecanorales</taxon>
        <taxon>Lecanorineae</taxon>
        <taxon>Parmeliaceae</taxon>
        <taxon>Alectoria</taxon>
    </lineage>
</organism>
<proteinExistence type="predicted"/>
<dbReference type="OrthoDB" id="5422579at2759"/>
<dbReference type="AlphaFoldDB" id="A0A8H3PL66"/>
<name>A0A8H3PL66_9LECA</name>
<dbReference type="CDD" id="cd09917">
    <property type="entry name" value="F-box_SF"/>
    <property type="match status" value="1"/>
</dbReference>
<dbReference type="EMBL" id="CAJPDR010001025">
    <property type="protein sequence ID" value="CAF9943430.1"/>
    <property type="molecule type" value="Genomic_DNA"/>
</dbReference>
<comment type="caution">
    <text evidence="1">The sequence shown here is derived from an EMBL/GenBank/DDBJ whole genome shotgun (WGS) entry which is preliminary data.</text>
</comment>
<dbReference type="SUPFAM" id="SSF81383">
    <property type="entry name" value="F-box domain"/>
    <property type="match status" value="1"/>
</dbReference>
<gene>
    <name evidence="1" type="ORF">ALECFALPRED_000331</name>
</gene>
<dbReference type="Proteomes" id="UP000664203">
    <property type="component" value="Unassembled WGS sequence"/>
</dbReference>
<keyword evidence="2" id="KW-1185">Reference proteome</keyword>
<evidence type="ECO:0000313" key="2">
    <source>
        <dbReference type="Proteomes" id="UP000664203"/>
    </source>
</evidence>
<protein>
    <recommendedName>
        <fullName evidence="3">F-box domain-containing protein</fullName>
    </recommendedName>
</protein>
<evidence type="ECO:0008006" key="3">
    <source>
        <dbReference type="Google" id="ProtNLM"/>
    </source>
</evidence>
<sequence>MELSRMIAVNDMSCYCGSEPQRLPFPLELIIRCLSYLDQARDKRNARLVCKGFAAAGLPSLTSTVYFSTSLIGINPPPKVPHFFCPTREIAMHPVVSKYITKLVCGVDQLPRDFLMLSAFRIWWATISKIQTSWPIQKIHGRYVARYRQEEWMIGNGEDRQIFHTALEHFVKLKRIVFTDVLADEQNAIWARPTWPSAVPEGDLWGLSSPYHTFAMCIRSLSELNIKLHELTIEGGKNAISHCVLSRASSEDYNHLLNVFENLRKIDVNVNTHEDTHPLIFAGLGRLLTHATLVQSLDLRCTGGRQYSRLILSRVFEDATWPHLKHFGLHGFKMHTDVELVAFFDRHRATIESVAFTHMFLHEKHLSSPDDTLCEAWKHFLDELRKRSITFQNLDLLEIYDCHNRERKAPDLASRTGYGVKALQYLRGGGPNPLEWEWDTVSIHRQRGGE</sequence>